<keyword evidence="2" id="KW-0274">FAD</keyword>
<sequence length="582" mass="65112">MSLVRPLFGHRIPRTGRYIPKTLSQQARHLSNNHNHNKNTDAPLPLSNARLRSSRSRGHKAGIYVASTILASLGWLAWDASAYPQESRSEHPDVLLQSMKFGDLVKSYLAFSYLSIPPIFESDENSVLAPITRRLTALATSHQFGTGETLQEVFDLAISLNEKHGIGALISFPSPAPLVASTSSGSSSPPNQDQDRDRNAEQESEAQEEIRRARATAYKDEIFRVVDLARDYKHEHEHESERRSGPGSGNLRKEGRLGIMFRFSGLLPDPEVLVRRSERLTEERDKALSSSSVSSSSSSLSSSPLQESRQSTSDLKVREGDWERLWSIDQSNGWQNIREAFVLDDAYEAVRELIQKSKTIGLDVYIDREDRDHTGDAGYKDKQSSVDVLVDRLMSEFNKSEAGLPVVHVALRASSAVDGRKIVGQMERAEEAGYSLGLKLDKEDGITDQRFDGPDEYRTIVHRVLQTMQKRQVAKSAVHTAIKPLFVTHDQDSIDRIRDDLAQMQRPDKNRIAALVSVGQEFGHRDDMSSKLLHAVKADEMAQVIKVLMRKGTAGYIGQWGKVHGVERSRLASEIFQRISPV</sequence>
<comment type="catalytic activity">
    <reaction evidence="2">
        <text>L-proline + a quinone = (S)-1-pyrroline-5-carboxylate + a quinol + H(+)</text>
        <dbReference type="Rhea" id="RHEA:23784"/>
        <dbReference type="ChEBI" id="CHEBI:15378"/>
        <dbReference type="ChEBI" id="CHEBI:17388"/>
        <dbReference type="ChEBI" id="CHEBI:24646"/>
        <dbReference type="ChEBI" id="CHEBI:60039"/>
        <dbReference type="ChEBI" id="CHEBI:132124"/>
        <dbReference type="EC" id="1.5.5.2"/>
    </reaction>
</comment>
<evidence type="ECO:0000256" key="1">
    <source>
        <dbReference type="ARBA" id="ARBA00023002"/>
    </source>
</evidence>
<keyword evidence="5" id="KW-1185">Reference proteome</keyword>
<dbReference type="PANTHER" id="PTHR13914:SF0">
    <property type="entry name" value="PROLINE DEHYDROGENASE 1, MITOCHONDRIAL"/>
    <property type="match status" value="1"/>
</dbReference>
<proteinExistence type="inferred from homology"/>
<accession>A0A8K0JDT8</accession>
<dbReference type="GO" id="GO:0005739">
    <property type="term" value="C:mitochondrion"/>
    <property type="evidence" value="ECO:0007669"/>
    <property type="project" value="TreeGrafter"/>
</dbReference>
<keyword evidence="1 2" id="KW-0560">Oxidoreductase</keyword>
<comment type="function">
    <text evidence="2">Converts proline to delta-1-pyrroline-5-carboxylate.</text>
</comment>
<dbReference type="InterPro" id="IPR015659">
    <property type="entry name" value="Proline_oxidase"/>
</dbReference>
<dbReference type="EMBL" id="JABELV010000308">
    <property type="protein sequence ID" value="KAG7527381.1"/>
    <property type="molecule type" value="Genomic_DNA"/>
</dbReference>
<name>A0A8K0JDT8_9TREE</name>
<dbReference type="GO" id="GO:0010133">
    <property type="term" value="P:L-proline catabolic process to L-glutamate"/>
    <property type="evidence" value="ECO:0007669"/>
    <property type="project" value="TreeGrafter"/>
</dbReference>
<protein>
    <recommendedName>
        <fullName evidence="2">Proline dehydrogenase</fullName>
        <ecNumber evidence="2">1.5.5.2</ecNumber>
    </recommendedName>
</protein>
<dbReference type="PANTHER" id="PTHR13914">
    <property type="entry name" value="PROLINE OXIDASE"/>
    <property type="match status" value="1"/>
</dbReference>
<feature type="compositionally biased region" description="Low complexity" evidence="3">
    <location>
        <begin position="288"/>
        <end position="313"/>
    </location>
</feature>
<dbReference type="EC" id="1.5.5.2" evidence="2"/>
<evidence type="ECO:0000256" key="2">
    <source>
        <dbReference type="RuleBase" id="RU364054"/>
    </source>
</evidence>
<dbReference type="InterPro" id="IPR029041">
    <property type="entry name" value="FAD-linked_oxidoreductase-like"/>
</dbReference>
<comment type="caution">
    <text evidence="4">The sequence shown here is derived from an EMBL/GenBank/DDBJ whole genome shotgun (WGS) entry which is preliminary data.</text>
</comment>
<evidence type="ECO:0000256" key="3">
    <source>
        <dbReference type="SAM" id="MobiDB-lite"/>
    </source>
</evidence>
<organism evidence="4 5">
    <name type="scientific">Filobasidium floriforme</name>
    <dbReference type="NCBI Taxonomy" id="5210"/>
    <lineage>
        <taxon>Eukaryota</taxon>
        <taxon>Fungi</taxon>
        <taxon>Dikarya</taxon>
        <taxon>Basidiomycota</taxon>
        <taxon>Agaricomycotina</taxon>
        <taxon>Tremellomycetes</taxon>
        <taxon>Filobasidiales</taxon>
        <taxon>Filobasidiaceae</taxon>
        <taxon>Filobasidium</taxon>
    </lineage>
</organism>
<keyword evidence="2" id="KW-0642">Proline metabolism</keyword>
<dbReference type="GO" id="GO:0071949">
    <property type="term" value="F:FAD binding"/>
    <property type="evidence" value="ECO:0007669"/>
    <property type="project" value="TreeGrafter"/>
</dbReference>
<dbReference type="Proteomes" id="UP000812966">
    <property type="component" value="Unassembled WGS sequence"/>
</dbReference>
<gene>
    <name evidence="4" type="ORF">FFLO_06992</name>
</gene>
<comment type="similarity">
    <text evidence="2">Belongs to the proline oxidase family.</text>
</comment>
<comment type="cofactor">
    <cofactor evidence="2">
        <name>FAD</name>
        <dbReference type="ChEBI" id="CHEBI:57692"/>
    </cofactor>
</comment>
<reference evidence="4" key="1">
    <citation type="submission" date="2020-04" db="EMBL/GenBank/DDBJ databases">
        <title>Analysis of mating type loci in Filobasidium floriforme.</title>
        <authorList>
            <person name="Nowrousian M."/>
        </authorList>
    </citation>
    <scope>NUCLEOTIDE SEQUENCE</scope>
    <source>
        <strain evidence="4">CBS 6242</strain>
    </source>
</reference>
<feature type="region of interest" description="Disordered" evidence="3">
    <location>
        <begin position="179"/>
        <end position="213"/>
    </location>
</feature>
<feature type="region of interest" description="Disordered" evidence="3">
    <location>
        <begin position="281"/>
        <end position="314"/>
    </location>
</feature>
<dbReference type="GO" id="GO:0004657">
    <property type="term" value="F:proline dehydrogenase activity"/>
    <property type="evidence" value="ECO:0007669"/>
    <property type="project" value="UniProtKB-EC"/>
</dbReference>
<dbReference type="AlphaFoldDB" id="A0A8K0JDT8"/>
<evidence type="ECO:0000313" key="4">
    <source>
        <dbReference type="EMBL" id="KAG7527381.1"/>
    </source>
</evidence>
<evidence type="ECO:0000313" key="5">
    <source>
        <dbReference type="Proteomes" id="UP000812966"/>
    </source>
</evidence>
<dbReference type="SUPFAM" id="SSF51730">
    <property type="entry name" value="FAD-linked oxidoreductase"/>
    <property type="match status" value="1"/>
</dbReference>
<keyword evidence="2" id="KW-0285">Flavoprotein</keyword>
<dbReference type="Gene3D" id="3.20.20.220">
    <property type="match status" value="1"/>
</dbReference>